<dbReference type="AlphaFoldDB" id="T5A8K2"/>
<keyword evidence="5" id="KW-0325">Glycoprotein</keyword>
<feature type="compositionally biased region" description="Polar residues" evidence="6">
    <location>
        <begin position="368"/>
        <end position="379"/>
    </location>
</feature>
<dbReference type="OrthoDB" id="536881at2759"/>
<dbReference type="eggNOG" id="ENOG502QUZC">
    <property type="taxonomic scope" value="Eukaryota"/>
</dbReference>
<dbReference type="GO" id="GO:0005886">
    <property type="term" value="C:plasma membrane"/>
    <property type="evidence" value="ECO:0007669"/>
    <property type="project" value="TreeGrafter"/>
</dbReference>
<name>T5A8K2_OPHSC</name>
<dbReference type="GO" id="GO:0031505">
    <property type="term" value="P:fungal-type cell wall organization"/>
    <property type="evidence" value="ECO:0007669"/>
    <property type="project" value="TreeGrafter"/>
</dbReference>
<dbReference type="PANTHER" id="PTHR31018">
    <property type="entry name" value="SPORULATION-SPECIFIC PROTEIN-RELATED"/>
    <property type="match status" value="1"/>
</dbReference>
<comment type="subcellular location">
    <subcellularLocation>
        <location evidence="1">Secreted</location>
        <location evidence="1">Cell wall</location>
    </subcellularLocation>
</comment>
<feature type="region of interest" description="Disordered" evidence="6">
    <location>
        <begin position="368"/>
        <end position="389"/>
    </location>
</feature>
<dbReference type="PANTHER" id="PTHR31018:SF3">
    <property type="entry name" value="RECEPTOR PROTEIN-TYROSINE KINASE"/>
    <property type="match status" value="1"/>
</dbReference>
<keyword evidence="4 7" id="KW-0732">Signal</keyword>
<accession>T5A8K2</accession>
<dbReference type="GO" id="GO:0009277">
    <property type="term" value="C:fungal-type cell wall"/>
    <property type="evidence" value="ECO:0007669"/>
    <property type="project" value="TreeGrafter"/>
</dbReference>
<organism evidence="8 9">
    <name type="scientific">Ophiocordyceps sinensis (strain Co18 / CGMCC 3.14243)</name>
    <name type="common">Yarsagumba caterpillar fungus</name>
    <name type="synonym">Hirsutella sinensis</name>
    <dbReference type="NCBI Taxonomy" id="911162"/>
    <lineage>
        <taxon>Eukaryota</taxon>
        <taxon>Fungi</taxon>
        <taxon>Dikarya</taxon>
        <taxon>Ascomycota</taxon>
        <taxon>Pezizomycotina</taxon>
        <taxon>Sordariomycetes</taxon>
        <taxon>Hypocreomycetidae</taxon>
        <taxon>Hypocreales</taxon>
        <taxon>Ophiocordycipitaceae</taxon>
        <taxon>Ophiocordyceps</taxon>
    </lineage>
</organism>
<keyword evidence="3" id="KW-0964">Secreted</keyword>
<dbReference type="HOGENOM" id="CLU_035846_0_1_1"/>
<evidence type="ECO:0000256" key="4">
    <source>
        <dbReference type="ARBA" id="ARBA00022729"/>
    </source>
</evidence>
<feature type="chain" id="PRO_5004605827" evidence="7">
    <location>
        <begin position="21"/>
        <end position="416"/>
    </location>
</feature>
<proteinExistence type="predicted"/>
<dbReference type="Proteomes" id="UP000019374">
    <property type="component" value="Unassembled WGS sequence"/>
</dbReference>
<keyword evidence="2" id="KW-0134">Cell wall</keyword>
<evidence type="ECO:0000313" key="8">
    <source>
        <dbReference type="EMBL" id="EQK98923.1"/>
    </source>
</evidence>
<dbReference type="GO" id="GO:0009986">
    <property type="term" value="C:cell surface"/>
    <property type="evidence" value="ECO:0007669"/>
    <property type="project" value="TreeGrafter"/>
</dbReference>
<dbReference type="EMBL" id="KE653873">
    <property type="protein sequence ID" value="EQK98923.1"/>
    <property type="molecule type" value="Genomic_DNA"/>
</dbReference>
<evidence type="ECO:0000256" key="2">
    <source>
        <dbReference type="ARBA" id="ARBA00022512"/>
    </source>
</evidence>
<reference evidence="8 9" key="1">
    <citation type="journal article" date="2013" name="Chin. Sci. Bull.">
        <title>Genome survey uncovers the secrets of sex and lifestyle in caterpillar fungus.</title>
        <authorList>
            <person name="Hu X."/>
            <person name="Zhang Y."/>
            <person name="Xiao G."/>
            <person name="Zheng P."/>
            <person name="Xia Y."/>
            <person name="Zhang X."/>
            <person name="St Leger R.J."/>
            <person name="Liu X."/>
            <person name="Wang C."/>
        </authorList>
    </citation>
    <scope>NUCLEOTIDE SEQUENCE [LARGE SCALE GENOMIC DNA]</scope>
    <source>
        <strain evidence="9">Co18 / CGMCC 3.14243</strain>
        <tissue evidence="8">Fruit-body</tissue>
    </source>
</reference>
<evidence type="ECO:0000256" key="7">
    <source>
        <dbReference type="SAM" id="SignalP"/>
    </source>
</evidence>
<dbReference type="SUPFAM" id="SSF52058">
    <property type="entry name" value="L domain-like"/>
    <property type="match status" value="2"/>
</dbReference>
<evidence type="ECO:0000313" key="9">
    <source>
        <dbReference type="Proteomes" id="UP000019374"/>
    </source>
</evidence>
<evidence type="ECO:0000256" key="6">
    <source>
        <dbReference type="SAM" id="MobiDB-lite"/>
    </source>
</evidence>
<evidence type="ECO:0000256" key="3">
    <source>
        <dbReference type="ARBA" id="ARBA00022525"/>
    </source>
</evidence>
<dbReference type="InterPro" id="IPR051648">
    <property type="entry name" value="CWI-Assembly_Regulator"/>
</dbReference>
<sequence length="416" mass="44088">MHSIAILSALLAVGTSVVSGQFPPPPPGSGQTLPMRLSMFSNRHPFATGATTCTEEIRITEATPVIECDVVDANIVVDENLSGSLKIEGPKQLKKDFTISNATKLIGISSSSINSVGGTLKLDGLQLLSTFSMVSLKSVSTLKLINLPQLSGLTLGTEGVTKAKAIIIADTFISDLSGLNIAQADTIDISNNAKLTKFDSGLVNVTKTLRLTNNGNNMQVNMSLLEFAGEVQFRQVKTFDAPVLTQVESIKFNDSPELLSVSANNLTEISSSLTFINNKKLSKLSFKELKVIKGDMTIQNNTALKELDGFPKLETCGNILMRGNFEDVKVDSLKDVKGSAIASSTTDISTFCNFFSKLKTDGAIRGKQSCTSNNKNANEGGSGGQSSTQEKDAAGIVSVNMALLGLAVFAGFAQML</sequence>
<gene>
    <name evidence="8" type="ORF">OCS_05365</name>
</gene>
<dbReference type="InterPro" id="IPR036941">
    <property type="entry name" value="Rcpt_L-dom_sf"/>
</dbReference>
<evidence type="ECO:0000256" key="5">
    <source>
        <dbReference type="ARBA" id="ARBA00023180"/>
    </source>
</evidence>
<evidence type="ECO:0000256" key="1">
    <source>
        <dbReference type="ARBA" id="ARBA00004191"/>
    </source>
</evidence>
<protein>
    <submittedName>
        <fullName evidence="8">ECM33-like protein</fullName>
    </submittedName>
</protein>
<feature type="signal peptide" evidence="7">
    <location>
        <begin position="1"/>
        <end position="20"/>
    </location>
</feature>
<dbReference type="Gene3D" id="3.80.20.20">
    <property type="entry name" value="Receptor L-domain"/>
    <property type="match status" value="1"/>
</dbReference>